<dbReference type="EMBL" id="MU155515">
    <property type="protein sequence ID" value="KAF9472623.1"/>
    <property type="molecule type" value="Genomic_DNA"/>
</dbReference>
<keyword evidence="2" id="KW-1185">Reference proteome</keyword>
<dbReference type="AlphaFoldDB" id="A0A9P5YMR1"/>
<organism evidence="1 2">
    <name type="scientific">Pholiota conissans</name>
    <dbReference type="NCBI Taxonomy" id="109636"/>
    <lineage>
        <taxon>Eukaryota</taxon>
        <taxon>Fungi</taxon>
        <taxon>Dikarya</taxon>
        <taxon>Basidiomycota</taxon>
        <taxon>Agaricomycotina</taxon>
        <taxon>Agaricomycetes</taxon>
        <taxon>Agaricomycetidae</taxon>
        <taxon>Agaricales</taxon>
        <taxon>Agaricineae</taxon>
        <taxon>Strophariaceae</taxon>
        <taxon>Pholiota</taxon>
    </lineage>
</organism>
<gene>
    <name evidence="1" type="ORF">BDN70DRAFT_900401</name>
</gene>
<reference evidence="1" key="1">
    <citation type="submission" date="2020-11" db="EMBL/GenBank/DDBJ databases">
        <authorList>
            <consortium name="DOE Joint Genome Institute"/>
            <person name="Ahrendt S."/>
            <person name="Riley R."/>
            <person name="Andreopoulos W."/>
            <person name="Labutti K."/>
            <person name="Pangilinan J."/>
            <person name="Ruiz-Duenas F.J."/>
            <person name="Barrasa J.M."/>
            <person name="Sanchez-Garcia M."/>
            <person name="Camarero S."/>
            <person name="Miyauchi S."/>
            <person name="Serrano A."/>
            <person name="Linde D."/>
            <person name="Babiker R."/>
            <person name="Drula E."/>
            <person name="Ayuso-Fernandez I."/>
            <person name="Pacheco R."/>
            <person name="Padilla G."/>
            <person name="Ferreira P."/>
            <person name="Barriuso J."/>
            <person name="Kellner H."/>
            <person name="Castanera R."/>
            <person name="Alfaro M."/>
            <person name="Ramirez L."/>
            <person name="Pisabarro A.G."/>
            <person name="Kuo A."/>
            <person name="Tritt A."/>
            <person name="Lipzen A."/>
            <person name="He G."/>
            <person name="Yan M."/>
            <person name="Ng V."/>
            <person name="Cullen D."/>
            <person name="Martin F."/>
            <person name="Rosso M.-N."/>
            <person name="Henrissat B."/>
            <person name="Hibbett D."/>
            <person name="Martinez A.T."/>
            <person name="Grigoriev I.V."/>
        </authorList>
    </citation>
    <scope>NUCLEOTIDE SEQUENCE</scope>
    <source>
        <strain evidence="1">CIRM-BRFM 674</strain>
    </source>
</reference>
<evidence type="ECO:0000313" key="2">
    <source>
        <dbReference type="Proteomes" id="UP000807469"/>
    </source>
</evidence>
<proteinExistence type="predicted"/>
<evidence type="ECO:0000313" key="1">
    <source>
        <dbReference type="EMBL" id="KAF9472623.1"/>
    </source>
</evidence>
<sequence>MQSWIYGDPEYWRSSDTDVDHKHAKLTSMLALGGQRPSVYKCALVGTHCLNLRLVDVPLRCGIRSGVKPMDLDVMLWIPPCKRDGPHVFDFSRNQFVVDKFPFDGDNILDVVYTFYYQPQKDASTRWACPNALVASITSHNASCWFGDILVIKTNTKGGCCSIINVEEDEISVIRDILKCLIHSPSNAMSPNIIPSTSAALRTVFKWNAYVERIGNDNMLYGSEIYRIREIMEYISGYCDFLTLVHLSNCDRHLRVICQYVMRSRLRMFLRDYIPVESLPRFFEIMQETTSFVTGALLHSILRASADTIQRCRPTQLDIVVANRGGSGMAKWERFLHGLGWTIFREADCNGIYQDVAVRSVVRYQPGNLLASIYLLESKTDDILPIILSAPYTAMMDVLSGSRIYCFYPDLLVRGENISTSRFITGGRRADGLRPCNYGLRTYKSTALWADYNRMCGEHCPALLRTVKGLPGVCVMKWGGIHGLLDIHPSDASASDGFEHQPYGWKLAGPCDNSICPYFGRGLSLDLYDYDNDP</sequence>
<name>A0A9P5YMR1_9AGAR</name>
<comment type="caution">
    <text evidence="1">The sequence shown here is derived from an EMBL/GenBank/DDBJ whole genome shotgun (WGS) entry which is preliminary data.</text>
</comment>
<accession>A0A9P5YMR1</accession>
<dbReference type="Proteomes" id="UP000807469">
    <property type="component" value="Unassembled WGS sequence"/>
</dbReference>
<protein>
    <submittedName>
        <fullName evidence="1">Uncharacterized protein</fullName>
    </submittedName>
</protein>
<dbReference type="OrthoDB" id="3044100at2759"/>